<dbReference type="EMBL" id="JAGPYM010000092">
    <property type="protein sequence ID" value="KAH6867706.1"/>
    <property type="molecule type" value="Genomic_DNA"/>
</dbReference>
<evidence type="ECO:0000313" key="2">
    <source>
        <dbReference type="Proteomes" id="UP000777438"/>
    </source>
</evidence>
<dbReference type="InterPro" id="IPR011333">
    <property type="entry name" value="SKP1/BTB/POZ_sf"/>
</dbReference>
<dbReference type="Gene3D" id="3.30.710.10">
    <property type="entry name" value="Potassium Channel Kv1.1, Chain A"/>
    <property type="match status" value="1"/>
</dbReference>
<comment type="caution">
    <text evidence="1">The sequence shown here is derived from an EMBL/GenBank/DDBJ whole genome shotgun (WGS) entry which is preliminary data.</text>
</comment>
<dbReference type="SUPFAM" id="SSF54695">
    <property type="entry name" value="POZ domain"/>
    <property type="match status" value="1"/>
</dbReference>
<evidence type="ECO:0008006" key="3">
    <source>
        <dbReference type="Google" id="ProtNLM"/>
    </source>
</evidence>
<name>A0A9P9AHD4_9HYPO</name>
<keyword evidence="2" id="KW-1185">Reference proteome</keyword>
<protein>
    <recommendedName>
        <fullName evidence="3">BTB domain-containing protein</fullName>
    </recommendedName>
</protein>
<organism evidence="1 2">
    <name type="scientific">Thelonectria olida</name>
    <dbReference type="NCBI Taxonomy" id="1576542"/>
    <lineage>
        <taxon>Eukaryota</taxon>
        <taxon>Fungi</taxon>
        <taxon>Dikarya</taxon>
        <taxon>Ascomycota</taxon>
        <taxon>Pezizomycotina</taxon>
        <taxon>Sordariomycetes</taxon>
        <taxon>Hypocreomycetidae</taxon>
        <taxon>Hypocreales</taxon>
        <taxon>Nectriaceae</taxon>
        <taxon>Thelonectria</taxon>
    </lineage>
</organism>
<reference evidence="1 2" key="1">
    <citation type="journal article" date="2021" name="Nat. Commun.">
        <title>Genetic determinants of endophytism in the Arabidopsis root mycobiome.</title>
        <authorList>
            <person name="Mesny F."/>
            <person name="Miyauchi S."/>
            <person name="Thiergart T."/>
            <person name="Pickel B."/>
            <person name="Atanasova L."/>
            <person name="Karlsson M."/>
            <person name="Huettel B."/>
            <person name="Barry K.W."/>
            <person name="Haridas S."/>
            <person name="Chen C."/>
            <person name="Bauer D."/>
            <person name="Andreopoulos W."/>
            <person name="Pangilinan J."/>
            <person name="LaButti K."/>
            <person name="Riley R."/>
            <person name="Lipzen A."/>
            <person name="Clum A."/>
            <person name="Drula E."/>
            <person name="Henrissat B."/>
            <person name="Kohler A."/>
            <person name="Grigoriev I.V."/>
            <person name="Martin F.M."/>
            <person name="Hacquard S."/>
        </authorList>
    </citation>
    <scope>NUCLEOTIDE SEQUENCE [LARGE SCALE GENOMIC DNA]</scope>
    <source>
        <strain evidence="1 2">MPI-CAGE-CH-0241</strain>
    </source>
</reference>
<gene>
    <name evidence="1" type="ORF">B0T10DRAFT_502182</name>
</gene>
<sequence>MVTIISNDNERIEVDASAVEKSNFFQKALSSPWKESQTQTIDFSETEYASAVVLNAYVEWLSTGQITKNRAIWASRVLGAGFADYICDESFGLAYRICASSSNPWPRRKF</sequence>
<evidence type="ECO:0000313" key="1">
    <source>
        <dbReference type="EMBL" id="KAH6867706.1"/>
    </source>
</evidence>
<accession>A0A9P9AHD4</accession>
<dbReference type="Proteomes" id="UP000777438">
    <property type="component" value="Unassembled WGS sequence"/>
</dbReference>
<proteinExistence type="predicted"/>
<dbReference type="AlphaFoldDB" id="A0A9P9AHD4"/>